<comment type="caution">
    <text evidence="1">The sequence shown here is derived from an EMBL/GenBank/DDBJ whole genome shotgun (WGS) entry which is preliminary data.</text>
</comment>
<protein>
    <submittedName>
        <fullName evidence="1">Uncharacterized protein</fullName>
    </submittedName>
</protein>
<name>A0A6V7XQA9_MELEN</name>
<evidence type="ECO:0000313" key="2">
    <source>
        <dbReference type="Proteomes" id="UP000580250"/>
    </source>
</evidence>
<sequence>MPPLKELKKITGKEHSIVGKFIINEGKIFTDKEIILKEVDSKCNLLKRQHIIFHEDIMHIFNILNNLDTNITDLRYKAKLRTFDATKCGYLFKNVKEVEQEESEF</sequence>
<dbReference type="EMBL" id="CAJEWN010002020">
    <property type="protein sequence ID" value="CAD2201489.1"/>
    <property type="molecule type" value="Genomic_DNA"/>
</dbReference>
<proteinExistence type="predicted"/>
<accession>A0A6V7XQA9</accession>
<gene>
    <name evidence="1" type="ORF">MENT_LOCUS55045</name>
</gene>
<dbReference type="AlphaFoldDB" id="A0A6V7XQA9"/>
<evidence type="ECO:0000313" key="1">
    <source>
        <dbReference type="EMBL" id="CAD2201489.1"/>
    </source>
</evidence>
<organism evidence="1 2">
    <name type="scientific">Meloidogyne enterolobii</name>
    <name type="common">Root-knot nematode worm</name>
    <name type="synonym">Meloidogyne mayaguensis</name>
    <dbReference type="NCBI Taxonomy" id="390850"/>
    <lineage>
        <taxon>Eukaryota</taxon>
        <taxon>Metazoa</taxon>
        <taxon>Ecdysozoa</taxon>
        <taxon>Nematoda</taxon>
        <taxon>Chromadorea</taxon>
        <taxon>Rhabditida</taxon>
        <taxon>Tylenchina</taxon>
        <taxon>Tylenchomorpha</taxon>
        <taxon>Tylenchoidea</taxon>
        <taxon>Meloidogynidae</taxon>
        <taxon>Meloidogyninae</taxon>
        <taxon>Meloidogyne</taxon>
    </lineage>
</organism>
<dbReference type="Proteomes" id="UP000580250">
    <property type="component" value="Unassembled WGS sequence"/>
</dbReference>
<reference evidence="1 2" key="1">
    <citation type="submission" date="2020-08" db="EMBL/GenBank/DDBJ databases">
        <authorList>
            <person name="Koutsovoulos G."/>
            <person name="Danchin GJ E."/>
        </authorList>
    </citation>
    <scope>NUCLEOTIDE SEQUENCE [LARGE SCALE GENOMIC DNA]</scope>
</reference>